<protein>
    <submittedName>
        <fullName evidence="2">PadR family transcriptional regulator</fullName>
    </submittedName>
</protein>
<name>A0A544QR42_9EURY</name>
<evidence type="ECO:0000259" key="1">
    <source>
        <dbReference type="Pfam" id="PF03551"/>
    </source>
</evidence>
<feature type="domain" description="Transcription regulator PadR N-terminal" evidence="1">
    <location>
        <begin position="11"/>
        <end position="79"/>
    </location>
</feature>
<dbReference type="InterPro" id="IPR036388">
    <property type="entry name" value="WH-like_DNA-bd_sf"/>
</dbReference>
<dbReference type="AlphaFoldDB" id="A0A544QR42"/>
<accession>A0A544QR42</accession>
<dbReference type="Pfam" id="PF03551">
    <property type="entry name" value="PadR"/>
    <property type="match status" value="1"/>
</dbReference>
<reference evidence="2 3" key="1">
    <citation type="submission" date="2019-02" db="EMBL/GenBank/DDBJ databases">
        <title>Halonotius sp. a new haloqrchaeon isolated from saline water.</title>
        <authorList>
            <person name="Duran-Viseras A."/>
            <person name="Sanchez-Porro C."/>
            <person name="Ventosa A."/>
        </authorList>
    </citation>
    <scope>NUCLEOTIDE SEQUENCE [LARGE SCALE GENOMIC DNA]</scope>
    <source>
        <strain evidence="2 3">F9-27</strain>
    </source>
</reference>
<organism evidence="2 3">
    <name type="scientific">Halonotius roseus</name>
    <dbReference type="NCBI Taxonomy" id="2511997"/>
    <lineage>
        <taxon>Archaea</taxon>
        <taxon>Methanobacteriati</taxon>
        <taxon>Methanobacteriota</taxon>
        <taxon>Stenosarchaea group</taxon>
        <taxon>Halobacteria</taxon>
        <taxon>Halobacteriales</taxon>
        <taxon>Haloferacaceae</taxon>
        <taxon>Halonotius</taxon>
    </lineage>
</organism>
<dbReference type="InterPro" id="IPR005149">
    <property type="entry name" value="Tscrpt_reg_PadR_N"/>
</dbReference>
<proteinExistence type="predicted"/>
<dbReference type="SUPFAM" id="SSF46785">
    <property type="entry name" value="Winged helix' DNA-binding domain"/>
    <property type="match status" value="1"/>
</dbReference>
<sequence>MFDLTAFQRDILYVVAGLEEPHGLGIKERLEEDYEQEINHGRLYPNLDTLIEKGLLEKGTIDKRTNSYRITNRGKREIAARREWEAQFIPEEVVTEFSVSEG</sequence>
<dbReference type="Gene3D" id="1.10.10.10">
    <property type="entry name" value="Winged helix-like DNA-binding domain superfamily/Winged helix DNA-binding domain"/>
    <property type="match status" value="1"/>
</dbReference>
<keyword evidence="3" id="KW-1185">Reference proteome</keyword>
<dbReference type="InterPro" id="IPR036390">
    <property type="entry name" value="WH_DNA-bd_sf"/>
</dbReference>
<comment type="caution">
    <text evidence="2">The sequence shown here is derived from an EMBL/GenBank/DDBJ whole genome shotgun (WGS) entry which is preliminary data.</text>
</comment>
<dbReference type="EMBL" id="SESI01000001">
    <property type="protein sequence ID" value="TQQ81901.1"/>
    <property type="molecule type" value="Genomic_DNA"/>
</dbReference>
<dbReference type="Proteomes" id="UP000315385">
    <property type="component" value="Unassembled WGS sequence"/>
</dbReference>
<dbReference type="RefSeq" id="WP_142442553.1">
    <property type="nucleotide sequence ID" value="NZ_SESI01000001.1"/>
</dbReference>
<gene>
    <name evidence="2" type="ORF">EWF95_02885</name>
</gene>
<dbReference type="OrthoDB" id="190025at2157"/>
<evidence type="ECO:0000313" key="2">
    <source>
        <dbReference type="EMBL" id="TQQ81901.1"/>
    </source>
</evidence>
<evidence type="ECO:0000313" key="3">
    <source>
        <dbReference type="Proteomes" id="UP000315385"/>
    </source>
</evidence>